<sequence>MRILAWFFAVVSVSSYANDWSWQDLAQEIDAPSYSNHFKDYDIRARYDLMMIVDYQNSHDEEKSTREDDYRQALLRFAEKGINILDLIEEQKLIDEDHSDWNMKVNNDLIGKQGRLPGFIVPLEFDNLTVTEFILVPTAGACIHTPPPPANQMVVVSFPQGVKFRGLYTPVWVEGTLAQQTNSSNIELSDGATDVTTAYTMEAQSVEVYE</sequence>
<evidence type="ECO:0000256" key="1">
    <source>
        <dbReference type="SAM" id="SignalP"/>
    </source>
</evidence>
<feature type="signal peptide" evidence="1">
    <location>
        <begin position="1"/>
        <end position="17"/>
    </location>
</feature>
<dbReference type="Pfam" id="PF11736">
    <property type="entry name" value="DUF3299"/>
    <property type="match status" value="1"/>
</dbReference>
<feature type="chain" id="PRO_5044020541" evidence="1">
    <location>
        <begin position="18"/>
        <end position="210"/>
    </location>
</feature>
<proteinExistence type="predicted"/>
<gene>
    <name evidence="2" type="ORF">PG915_09090</name>
</gene>
<dbReference type="RefSeq" id="WP_353496236.1">
    <property type="nucleotide sequence ID" value="NZ_CP115920.1"/>
</dbReference>
<name>A0AAU8BFD3_9VIBR</name>
<dbReference type="InterPro" id="IPR021727">
    <property type="entry name" value="DUF3299"/>
</dbReference>
<protein>
    <submittedName>
        <fullName evidence="2">DUF3299 domain-containing protein</fullName>
    </submittedName>
</protein>
<dbReference type="EMBL" id="CP115920">
    <property type="protein sequence ID" value="XCD14762.1"/>
    <property type="molecule type" value="Genomic_DNA"/>
</dbReference>
<reference evidence="2" key="1">
    <citation type="submission" date="2023-01" db="EMBL/GenBank/DDBJ databases">
        <title>Vibrio sp. CB1-14 genome sequencing.</title>
        <authorList>
            <person name="Otstavnykh N."/>
            <person name="Isaeva M."/>
            <person name="Meleshko D."/>
        </authorList>
    </citation>
    <scope>NUCLEOTIDE SEQUENCE</scope>
    <source>
        <strain evidence="2">CB1-14</strain>
    </source>
</reference>
<organism evidence="2">
    <name type="scientific">Vibrio chaetopteri</name>
    <dbReference type="NCBI Taxonomy" id="3016528"/>
    <lineage>
        <taxon>Bacteria</taxon>
        <taxon>Pseudomonadati</taxon>
        <taxon>Pseudomonadota</taxon>
        <taxon>Gammaproteobacteria</taxon>
        <taxon>Vibrionales</taxon>
        <taxon>Vibrionaceae</taxon>
        <taxon>Vibrio</taxon>
    </lineage>
</organism>
<dbReference type="AlphaFoldDB" id="A0AAU8BFD3"/>
<dbReference type="KEGG" id="vck:PG915_09090"/>
<accession>A0AAU8BFD3</accession>
<dbReference type="Gene3D" id="2.40.50.870">
    <property type="entry name" value="Protein of unknown function (DUF3299)"/>
    <property type="match status" value="1"/>
</dbReference>
<evidence type="ECO:0000313" key="2">
    <source>
        <dbReference type="EMBL" id="XCD14762.1"/>
    </source>
</evidence>
<keyword evidence="1" id="KW-0732">Signal</keyword>